<dbReference type="Pfam" id="PF00202">
    <property type="entry name" value="Aminotran_3"/>
    <property type="match status" value="1"/>
</dbReference>
<dbReference type="InterPro" id="IPR015422">
    <property type="entry name" value="PyrdxlP-dep_Trfase_small"/>
</dbReference>
<dbReference type="EMBL" id="CU459003">
    <property type="protein sequence ID" value="CAM77840.1"/>
    <property type="molecule type" value="Genomic_DNA"/>
</dbReference>
<reference evidence="3" key="1">
    <citation type="journal article" date="2007" name="J. Bacteriol.">
        <title>Comparative genome analysis of four magnetotactic bacteria reveals a complex set of group-specific genes implicated in magnetosome biomineralization and function.</title>
        <authorList>
            <person name="Richter M."/>
            <person name="Kube M."/>
            <person name="Bazylinski D.A."/>
            <person name="Lombardot T."/>
            <person name="Gloeckner F.O."/>
            <person name="Reinhardt R."/>
            <person name="Schueler D."/>
        </authorList>
    </citation>
    <scope>NUCLEOTIDE SEQUENCE</scope>
    <source>
        <strain evidence="3">MSR-1</strain>
    </source>
</reference>
<proteinExistence type="predicted"/>
<keyword evidence="2" id="KW-0663">Pyridoxal phosphate</keyword>
<dbReference type="GO" id="GO:0008483">
    <property type="term" value="F:transaminase activity"/>
    <property type="evidence" value="ECO:0007669"/>
    <property type="project" value="UniProtKB-KW"/>
</dbReference>
<dbReference type="SUPFAM" id="SSF53383">
    <property type="entry name" value="PLP-dependent transferases"/>
    <property type="match status" value="1"/>
</dbReference>
<dbReference type="Pfam" id="PF02348">
    <property type="entry name" value="CTP_transf_3"/>
    <property type="match status" value="1"/>
</dbReference>
<keyword evidence="3" id="KW-0032">Aminotransferase</keyword>
<dbReference type="RefSeq" id="WP_199791961.1">
    <property type="nucleotide sequence ID" value="NZ_CP027527.1"/>
</dbReference>
<dbReference type="Gene3D" id="3.90.1150.10">
    <property type="entry name" value="Aspartate Aminotransferase, domain 1"/>
    <property type="match status" value="1"/>
</dbReference>
<dbReference type="Gene3D" id="3.90.550.10">
    <property type="entry name" value="Spore Coat Polysaccharide Biosynthesis Protein SpsA, Chain A"/>
    <property type="match status" value="1"/>
</dbReference>
<dbReference type="InterPro" id="IPR015424">
    <property type="entry name" value="PyrdxlP-dep_Trfase"/>
</dbReference>
<gene>
    <name evidence="3" type="ORF">MGR_3908</name>
</gene>
<evidence type="ECO:0000256" key="1">
    <source>
        <dbReference type="ARBA" id="ARBA00001933"/>
    </source>
</evidence>
<dbReference type="GO" id="GO:0030170">
    <property type="term" value="F:pyridoxal phosphate binding"/>
    <property type="evidence" value="ECO:0007669"/>
    <property type="project" value="InterPro"/>
</dbReference>
<dbReference type="CDD" id="cd00610">
    <property type="entry name" value="OAT_like"/>
    <property type="match status" value="1"/>
</dbReference>
<dbReference type="PANTHER" id="PTHR43713">
    <property type="entry name" value="GLUTAMATE-1-SEMIALDEHYDE 2,1-AMINOMUTASE"/>
    <property type="match status" value="1"/>
</dbReference>
<keyword evidence="3" id="KW-0808">Transferase</keyword>
<dbReference type="CDD" id="cd02518">
    <property type="entry name" value="GT2_SpsF"/>
    <property type="match status" value="1"/>
</dbReference>
<dbReference type="InterPro" id="IPR015421">
    <property type="entry name" value="PyrdxlP-dep_Trfase_major"/>
</dbReference>
<name>A4U4N3_9PROT</name>
<organism evidence="3">
    <name type="scientific">Magnetospirillum gryphiswaldense</name>
    <dbReference type="NCBI Taxonomy" id="55518"/>
    <lineage>
        <taxon>Bacteria</taxon>
        <taxon>Pseudomonadati</taxon>
        <taxon>Pseudomonadota</taxon>
        <taxon>Alphaproteobacteria</taxon>
        <taxon>Rhodospirillales</taxon>
        <taxon>Rhodospirillaceae</taxon>
        <taxon>Magnetospirillum</taxon>
    </lineage>
</organism>
<dbReference type="InterPro" id="IPR005814">
    <property type="entry name" value="Aminotrans_3"/>
</dbReference>
<comment type="cofactor">
    <cofactor evidence="1">
        <name>pyridoxal 5'-phosphate</name>
        <dbReference type="ChEBI" id="CHEBI:597326"/>
    </cofactor>
</comment>
<protein>
    <submittedName>
        <fullName evidence="3">Aminotransferase, class III pyridoxal-phosphate dependent</fullName>
    </submittedName>
</protein>
<dbReference type="InterPro" id="IPR003329">
    <property type="entry name" value="Cytidylyl_trans"/>
</dbReference>
<dbReference type="SUPFAM" id="SSF53448">
    <property type="entry name" value="Nucleotide-diphospho-sugar transferases"/>
    <property type="match status" value="1"/>
</dbReference>
<accession>A4U4N3</accession>
<evidence type="ECO:0000313" key="3">
    <source>
        <dbReference type="EMBL" id="CAM77840.1"/>
    </source>
</evidence>
<dbReference type="AlphaFoldDB" id="A4U4N3"/>
<evidence type="ECO:0000256" key="2">
    <source>
        <dbReference type="ARBA" id="ARBA00022898"/>
    </source>
</evidence>
<sequence>MTTIAIIQARLSSTRLPGKVLLPLGDRPALAWVIHAAQAIPGIDKVVLATSDQADDDRLAAWAADHGVTCHRGPLDDVLARFALAAKAENADIIMRLTGDCPFLDPQVCGQVLALLKRQKLDYASNVTPQTWPDGLDCEVFTRPALDAAMAEASTGPEREHVTPFLRERRDRFRIGGIPCPLPGLEGERWTLDEARDLDFLQAVAAQLPTPDRAPSYLEVLAVLDADPALRRLNTGIIRNAGGAKSWREAPPPPFFGTERSQYWLERAEKVIPLASQTFSKSRIQYPEGAPLFVTHGQGGRVWDVDGNRYVDMVCGLLPVVLGYQDADVDQAIRDQLGRGISFSLPTTLETELAERLTRLIPCAEKVRYGKNGTDATSAAIRLARAFTGRDRIAVCGYHGWQDWYIGATSRHKGIPEAVRALTHTVPYNDLDAVDRLLSQHKGQFAALIMEPMNAVDPTPGYLQGLKDLLHAHGALLVFDEVITGFRYALGGAQSLFGITPDLASFGKAMGNGMPISAITGRADVMREMEDVFISGTFGGEALSLAAAIATIDKMEREPVIEKLWSLGTTLADGVAELTMRHGLSDIIGLVGRAPWKIISVKDHPTARKEAIKTLFAHEMLHDGVLFLASHNVCYAHDDDDVNIVLSAWDRALAKVAAELATGQLEARLPYPVVMPVFQVR</sequence>
<dbReference type="InterPro" id="IPR049704">
    <property type="entry name" value="Aminotrans_3_PPA_site"/>
</dbReference>
<dbReference type="Gene3D" id="3.40.640.10">
    <property type="entry name" value="Type I PLP-dependent aspartate aminotransferase-like (Major domain)"/>
    <property type="match status" value="1"/>
</dbReference>
<dbReference type="InterPro" id="IPR029044">
    <property type="entry name" value="Nucleotide-diphossugar_trans"/>
</dbReference>
<dbReference type="PROSITE" id="PS00600">
    <property type="entry name" value="AA_TRANSFER_CLASS_3"/>
    <property type="match status" value="1"/>
</dbReference>
<dbReference type="PANTHER" id="PTHR43713:SF3">
    <property type="entry name" value="GLUTAMATE-1-SEMIALDEHYDE 2,1-AMINOMUTASE 1, CHLOROPLASTIC-RELATED"/>
    <property type="match status" value="1"/>
</dbReference>